<name>A0A1G7R9C4_9SPHI</name>
<accession>A0A1G7R9C4</accession>
<evidence type="ECO:0000313" key="1">
    <source>
        <dbReference type="EMBL" id="SDG07378.1"/>
    </source>
</evidence>
<organism evidence="1 2">
    <name type="scientific">Mucilaginibacter gossypii</name>
    <dbReference type="NCBI Taxonomy" id="551996"/>
    <lineage>
        <taxon>Bacteria</taxon>
        <taxon>Pseudomonadati</taxon>
        <taxon>Bacteroidota</taxon>
        <taxon>Sphingobacteriia</taxon>
        <taxon>Sphingobacteriales</taxon>
        <taxon>Sphingobacteriaceae</taxon>
        <taxon>Mucilaginibacter</taxon>
    </lineage>
</organism>
<gene>
    <name evidence="1" type="ORF">SAMN05192573_102174</name>
</gene>
<sequence length="29" mass="3421">MNFSIIIGLYDFNNDKSCFLLSEKINYAF</sequence>
<protein>
    <submittedName>
        <fullName evidence="1">Uncharacterized protein</fullName>
    </submittedName>
</protein>
<keyword evidence="2" id="KW-1185">Reference proteome</keyword>
<dbReference type="Proteomes" id="UP000199705">
    <property type="component" value="Unassembled WGS sequence"/>
</dbReference>
<evidence type="ECO:0000313" key="2">
    <source>
        <dbReference type="Proteomes" id="UP000199705"/>
    </source>
</evidence>
<dbReference type="EMBL" id="FNCG01000002">
    <property type="protein sequence ID" value="SDG07378.1"/>
    <property type="molecule type" value="Genomic_DNA"/>
</dbReference>
<dbReference type="AlphaFoldDB" id="A0A1G7R9C4"/>
<reference evidence="2" key="1">
    <citation type="submission" date="2016-10" db="EMBL/GenBank/DDBJ databases">
        <authorList>
            <person name="Varghese N."/>
            <person name="Submissions S."/>
        </authorList>
    </citation>
    <scope>NUCLEOTIDE SEQUENCE [LARGE SCALE GENOMIC DNA]</scope>
    <source>
        <strain evidence="2">Gh-67</strain>
    </source>
</reference>
<proteinExistence type="predicted"/>